<dbReference type="WBParaSite" id="JU765_v2.g6446.t1">
    <property type="protein sequence ID" value="JU765_v2.g6446.t1"/>
    <property type="gene ID" value="JU765_v2.g6446"/>
</dbReference>
<proteinExistence type="predicted"/>
<name>A0AC34RFH3_9BILA</name>
<accession>A0AC34RFH3</accession>
<dbReference type="Proteomes" id="UP000887576">
    <property type="component" value="Unplaced"/>
</dbReference>
<protein>
    <submittedName>
        <fullName evidence="2">Uncharacterized protein</fullName>
    </submittedName>
</protein>
<organism evidence="1 2">
    <name type="scientific">Panagrolaimus sp. JU765</name>
    <dbReference type="NCBI Taxonomy" id="591449"/>
    <lineage>
        <taxon>Eukaryota</taxon>
        <taxon>Metazoa</taxon>
        <taxon>Ecdysozoa</taxon>
        <taxon>Nematoda</taxon>
        <taxon>Chromadorea</taxon>
        <taxon>Rhabditida</taxon>
        <taxon>Tylenchina</taxon>
        <taxon>Panagrolaimomorpha</taxon>
        <taxon>Panagrolaimoidea</taxon>
        <taxon>Panagrolaimidae</taxon>
        <taxon>Panagrolaimus</taxon>
    </lineage>
</organism>
<sequence length="89" mass="9852">MNGKCLFFLQGNNPVSSISESAIFPTNGDVDEEGFIPKLAIPQAIAVLDDDDLDYMDRVNRLQHALKVKRSVVSEADGYSQNIRPIDLD</sequence>
<evidence type="ECO:0000313" key="2">
    <source>
        <dbReference type="WBParaSite" id="JU765_v2.g6446.t1"/>
    </source>
</evidence>
<reference evidence="2" key="1">
    <citation type="submission" date="2022-11" db="UniProtKB">
        <authorList>
            <consortium name="WormBaseParasite"/>
        </authorList>
    </citation>
    <scope>IDENTIFICATION</scope>
</reference>
<evidence type="ECO:0000313" key="1">
    <source>
        <dbReference type="Proteomes" id="UP000887576"/>
    </source>
</evidence>